<accession>A7NNM2</accession>
<feature type="domain" description="GGDEF" evidence="3">
    <location>
        <begin position="152"/>
        <end position="285"/>
    </location>
</feature>
<dbReference type="STRING" id="383372.Rcas_3109"/>
<keyword evidence="2" id="KW-0812">Transmembrane</keyword>
<dbReference type="OrthoDB" id="146846at2"/>
<dbReference type="KEGG" id="rca:Rcas_3109"/>
<dbReference type="PROSITE" id="PS50887">
    <property type="entry name" value="GGDEF"/>
    <property type="match status" value="1"/>
</dbReference>
<dbReference type="InterPro" id="IPR043128">
    <property type="entry name" value="Rev_trsase/Diguanyl_cyclase"/>
</dbReference>
<dbReference type="AlphaFoldDB" id="A7NNM2"/>
<name>A7NNM2_ROSCS</name>
<feature type="region of interest" description="Disordered" evidence="1">
    <location>
        <begin position="270"/>
        <end position="292"/>
    </location>
</feature>
<reference evidence="4 5" key="1">
    <citation type="submission" date="2007-08" db="EMBL/GenBank/DDBJ databases">
        <title>Complete sequence of Roseiflexus castenholzii DSM 13941.</title>
        <authorList>
            <consortium name="US DOE Joint Genome Institute"/>
            <person name="Copeland A."/>
            <person name="Lucas S."/>
            <person name="Lapidus A."/>
            <person name="Barry K."/>
            <person name="Glavina del Rio T."/>
            <person name="Dalin E."/>
            <person name="Tice H."/>
            <person name="Pitluck S."/>
            <person name="Thompson L.S."/>
            <person name="Brettin T."/>
            <person name="Bruce D."/>
            <person name="Detter J.C."/>
            <person name="Han C."/>
            <person name="Tapia R."/>
            <person name="Schmutz J."/>
            <person name="Larimer F."/>
            <person name="Land M."/>
            <person name="Hauser L."/>
            <person name="Kyrpides N."/>
            <person name="Mikhailova N."/>
            <person name="Bryant D.A."/>
            <person name="Hanada S."/>
            <person name="Tsukatani Y."/>
            <person name="Richardson P."/>
        </authorList>
    </citation>
    <scope>NUCLEOTIDE SEQUENCE [LARGE SCALE GENOMIC DNA]</scope>
    <source>
        <strain evidence="5">DSM 13941 / HLO8</strain>
    </source>
</reference>
<sequence length="292" mass="32932">MNSLRRRLVALLLWLIAGFNIERLDLGSINTLDLEPFTYVVIALVVFLPLFSVFRQRPPILTVALGWVVLGVGLALDPSPKVGGVHTYLTIVEFALVGGAAVLAQRVGAALEEFRHAVEIITLRDRNDRLRSLHEVQEDVQTQMSASRRLHRPLSVLIFEADARSLNMMMHRFVQELQRGMMQRYVLAVTARVLARHLRRTDLIIEDSKPGRLILVAPETSEEKARLLGDRLVHLVQDRLGISACYGVAAFPDHSLTFEDLVETAERHLRQNHQHTRDVRSPESLNAPEVSV</sequence>
<keyword evidence="2" id="KW-1133">Transmembrane helix</keyword>
<evidence type="ECO:0000256" key="1">
    <source>
        <dbReference type="SAM" id="MobiDB-lite"/>
    </source>
</evidence>
<dbReference type="RefSeq" id="WP_012121587.1">
    <property type="nucleotide sequence ID" value="NC_009767.1"/>
</dbReference>
<feature type="transmembrane region" description="Helical" evidence="2">
    <location>
        <begin position="37"/>
        <end position="54"/>
    </location>
</feature>
<dbReference type="InterPro" id="IPR000160">
    <property type="entry name" value="GGDEF_dom"/>
</dbReference>
<evidence type="ECO:0000313" key="4">
    <source>
        <dbReference type="EMBL" id="ABU59163.1"/>
    </source>
</evidence>
<dbReference type="InterPro" id="IPR029787">
    <property type="entry name" value="Nucleotide_cyclase"/>
</dbReference>
<evidence type="ECO:0000313" key="5">
    <source>
        <dbReference type="Proteomes" id="UP000000263"/>
    </source>
</evidence>
<keyword evidence="5" id="KW-1185">Reference proteome</keyword>
<organism evidence="4 5">
    <name type="scientific">Roseiflexus castenholzii (strain DSM 13941 / HLO8)</name>
    <dbReference type="NCBI Taxonomy" id="383372"/>
    <lineage>
        <taxon>Bacteria</taxon>
        <taxon>Bacillati</taxon>
        <taxon>Chloroflexota</taxon>
        <taxon>Chloroflexia</taxon>
        <taxon>Chloroflexales</taxon>
        <taxon>Roseiflexineae</taxon>
        <taxon>Roseiflexaceae</taxon>
        <taxon>Roseiflexus</taxon>
    </lineage>
</organism>
<protein>
    <submittedName>
        <fullName evidence="4">Putative diguanylate cyclase</fullName>
    </submittedName>
</protein>
<feature type="transmembrane region" description="Helical" evidence="2">
    <location>
        <begin position="61"/>
        <end position="79"/>
    </location>
</feature>
<dbReference type="Gene3D" id="3.30.70.270">
    <property type="match status" value="1"/>
</dbReference>
<dbReference type="EMBL" id="CP000804">
    <property type="protein sequence ID" value="ABU59163.1"/>
    <property type="molecule type" value="Genomic_DNA"/>
</dbReference>
<feature type="transmembrane region" description="Helical" evidence="2">
    <location>
        <begin position="85"/>
        <end position="104"/>
    </location>
</feature>
<gene>
    <name evidence="4" type="ordered locus">Rcas_3109</name>
</gene>
<evidence type="ECO:0000256" key="2">
    <source>
        <dbReference type="SAM" id="Phobius"/>
    </source>
</evidence>
<keyword evidence="2" id="KW-0472">Membrane</keyword>
<dbReference type="HOGENOM" id="CLU_959361_0_0_0"/>
<evidence type="ECO:0000259" key="3">
    <source>
        <dbReference type="PROSITE" id="PS50887"/>
    </source>
</evidence>
<dbReference type="Proteomes" id="UP000000263">
    <property type="component" value="Chromosome"/>
</dbReference>
<proteinExistence type="predicted"/>
<dbReference type="SUPFAM" id="SSF55073">
    <property type="entry name" value="Nucleotide cyclase"/>
    <property type="match status" value="1"/>
</dbReference>
<dbReference type="eggNOG" id="ENOG502ZP62">
    <property type="taxonomic scope" value="Bacteria"/>
</dbReference>
<feature type="compositionally biased region" description="Basic and acidic residues" evidence="1">
    <location>
        <begin position="270"/>
        <end position="281"/>
    </location>
</feature>